<evidence type="ECO:0000313" key="2">
    <source>
        <dbReference type="Proteomes" id="UP000584405"/>
    </source>
</evidence>
<name>A0AAW3RST0_9GAMM</name>
<dbReference type="AlphaFoldDB" id="A0AAW3RST0"/>
<sequence length="119" mass="13293">MTGKVLLLGILFLVGCTNFSAKQPYRTQDGEQLLISANMPNGVLKLWINETLIVNEPFLNQDKSLAGAFSNSFTNVYTATYNGKKVMARCKREIHTFSAPVHECDVFINGEYAANLFLR</sequence>
<reference evidence="1 2" key="1">
    <citation type="submission" date="2020-07" db="EMBL/GenBank/DDBJ databases">
        <title>Updated taxonomy of Pectobacterium genus in the CIRM-CFBP bacterial collection: when new species reveal old endemic population.</title>
        <authorList>
            <person name="Pedron J."/>
            <person name="Barny M.A."/>
            <person name="Portier P."/>
        </authorList>
    </citation>
    <scope>NUCLEOTIDE SEQUENCE [LARGE SCALE GENOMIC DNA]</scope>
    <source>
        <strain evidence="1 2">CFBP5669</strain>
    </source>
</reference>
<comment type="caution">
    <text evidence="1">The sequence shown here is derived from an EMBL/GenBank/DDBJ whole genome shotgun (WGS) entry which is preliminary data.</text>
</comment>
<dbReference type="Proteomes" id="UP000584405">
    <property type="component" value="Unassembled WGS sequence"/>
</dbReference>
<dbReference type="PROSITE" id="PS51257">
    <property type="entry name" value="PROKAR_LIPOPROTEIN"/>
    <property type="match status" value="1"/>
</dbReference>
<evidence type="ECO:0008006" key="3">
    <source>
        <dbReference type="Google" id="ProtNLM"/>
    </source>
</evidence>
<dbReference type="EMBL" id="JACDRT010000007">
    <property type="protein sequence ID" value="MBA0159441.1"/>
    <property type="molecule type" value="Genomic_DNA"/>
</dbReference>
<dbReference type="GeneID" id="93389736"/>
<dbReference type="RefSeq" id="WP_109491834.1">
    <property type="nucleotide sequence ID" value="NZ_CAKLIF010000033.1"/>
</dbReference>
<organism evidence="1 2">
    <name type="scientific">Pectobacterium versatile</name>
    <dbReference type="NCBI Taxonomy" id="2488639"/>
    <lineage>
        <taxon>Bacteria</taxon>
        <taxon>Pseudomonadati</taxon>
        <taxon>Pseudomonadota</taxon>
        <taxon>Gammaproteobacteria</taxon>
        <taxon>Enterobacterales</taxon>
        <taxon>Pectobacteriaceae</taxon>
        <taxon>Pectobacterium</taxon>
    </lineage>
</organism>
<evidence type="ECO:0000313" key="1">
    <source>
        <dbReference type="EMBL" id="MBA0159441.1"/>
    </source>
</evidence>
<gene>
    <name evidence="1" type="ORF">H0253_11380</name>
</gene>
<accession>A0AAW3RST0</accession>
<protein>
    <recommendedName>
        <fullName evidence="3">Lipoprotein</fullName>
    </recommendedName>
</protein>
<proteinExistence type="predicted"/>